<feature type="chain" id="PRO_5032309064" evidence="3">
    <location>
        <begin position="21"/>
        <end position="719"/>
    </location>
</feature>
<reference evidence="5 6" key="1">
    <citation type="submission" date="2020-07" db="EMBL/GenBank/DDBJ databases">
        <title>Taxonomic revisions and descriptions of new bacterial species based on genomic comparisons in the high-G+C-content subgroup of the family Alcaligenaceae.</title>
        <authorList>
            <person name="Szabo A."/>
            <person name="Felfoldi T."/>
        </authorList>
    </citation>
    <scope>NUCLEOTIDE SEQUENCE [LARGE SCALE GENOMIC DNA]</scope>
    <source>
        <strain evidence="5 6">DSM 25667</strain>
    </source>
</reference>
<organism evidence="5 6">
    <name type="scientific">Pollutimonas harenae</name>
    <dbReference type="NCBI Taxonomy" id="657015"/>
    <lineage>
        <taxon>Bacteria</taxon>
        <taxon>Pseudomonadati</taxon>
        <taxon>Pseudomonadota</taxon>
        <taxon>Betaproteobacteria</taxon>
        <taxon>Burkholderiales</taxon>
        <taxon>Alcaligenaceae</taxon>
        <taxon>Pollutimonas</taxon>
    </lineage>
</organism>
<dbReference type="GO" id="GO:0016740">
    <property type="term" value="F:transferase activity"/>
    <property type="evidence" value="ECO:0007669"/>
    <property type="project" value="UniProtKB-KW"/>
</dbReference>
<dbReference type="OrthoDB" id="9766107at2"/>
<keyword evidence="2 5" id="KW-0378">Hydrolase</keyword>
<feature type="signal peptide" evidence="3">
    <location>
        <begin position="1"/>
        <end position="20"/>
    </location>
</feature>
<evidence type="ECO:0000313" key="5">
    <source>
        <dbReference type="EMBL" id="NYT86002.1"/>
    </source>
</evidence>
<dbReference type="PANTHER" id="PTHR42693">
    <property type="entry name" value="ARYLSULFATASE FAMILY MEMBER"/>
    <property type="match status" value="1"/>
</dbReference>
<gene>
    <name evidence="5" type="ORF">H0A62_10335</name>
</gene>
<dbReference type="SUPFAM" id="SSF63446">
    <property type="entry name" value="Type I dockerin domain"/>
    <property type="match status" value="1"/>
</dbReference>
<evidence type="ECO:0000256" key="1">
    <source>
        <dbReference type="ARBA" id="ARBA00008779"/>
    </source>
</evidence>
<dbReference type="AlphaFoldDB" id="A0A853H121"/>
<keyword evidence="5" id="KW-0808">Transferase</keyword>
<dbReference type="Pfam" id="PF00884">
    <property type="entry name" value="Sulfatase"/>
    <property type="match status" value="2"/>
</dbReference>
<evidence type="ECO:0000313" key="6">
    <source>
        <dbReference type="Proteomes" id="UP000554144"/>
    </source>
</evidence>
<evidence type="ECO:0000256" key="3">
    <source>
        <dbReference type="SAM" id="SignalP"/>
    </source>
</evidence>
<comment type="caution">
    <text evidence="5">The sequence shown here is derived from an EMBL/GenBank/DDBJ whole genome shotgun (WGS) entry which is preliminary data.</text>
</comment>
<proteinExistence type="inferred from homology"/>
<evidence type="ECO:0000259" key="4">
    <source>
        <dbReference type="Pfam" id="PF00884"/>
    </source>
</evidence>
<dbReference type="InterPro" id="IPR017850">
    <property type="entry name" value="Alkaline_phosphatase_core_sf"/>
</dbReference>
<keyword evidence="3" id="KW-0732">Signal</keyword>
<dbReference type="GO" id="GO:0004065">
    <property type="term" value="F:arylsulfatase activity"/>
    <property type="evidence" value="ECO:0007669"/>
    <property type="project" value="TreeGrafter"/>
</dbReference>
<feature type="domain" description="Sulfatase N-terminal" evidence="4">
    <location>
        <begin position="298"/>
        <end position="467"/>
    </location>
</feature>
<sequence>MKKNIPALLALVFASAGLTACGGSNNTASLDTPPNILFVVLDDLGVDQLPVFGYGGLTPASTPNLDAIAHAGVRFRNAWSMPTCTPTRATFFQGRYPMRTDVLNAVVALDLANSQVSPFEITTPKLLKEKGYVNALIGKMHLSGSDLNPANNPLGNGVMHELGWDYFEGYLDGGPYPIDTTAGGVSQVSGGFYGCGFVPNTADNPTYGADSGACYLANDSCSTLSLSDAPTPGRTCLERGGIFDPGQSCKPSRPTYLDFETQNGYYTGEWIINHPDGGVQVLPASDASSRGYRSILETDRALAWLKQQSADQPWMLSVGYSAIHTPLHQPPVALLPAGSDATGAFTCGTDAIQEQRIITNQMLEALDHEIGRLLVEAGIARFKPDGALDYHPEKTNTVVVIMADNGTYAPSVKAPFNPARAKGFPYQGGVWVPLIVAGPMVSQPDRDIPHMVNSTDLYSLFAEVAGIDLASAVPASHSVDAQPLLPYLTNPSQASIRQTNYTEMGTNITSTIVPPAPPCVIPASNVCVQIFPQEGICLDQSGIWYGPGGVAGAQGLGSCCAVNDYRISQGEEAVDIMPDSQRAIRNEFYKLVRIERLNCSTKQLESTDEFYRINQATPIPKLDNKPGNLLAHAVMTPEHQQNYQDLKSELQKLTESRIQCPGDGNLDLVVDATDVQNWKRFSTENGGNSSWYDFNHDGLTNETDLMVINQNMGKNCQPA</sequence>
<dbReference type="Gene3D" id="1.10.1330.10">
    <property type="entry name" value="Dockerin domain"/>
    <property type="match status" value="1"/>
</dbReference>
<dbReference type="EMBL" id="JACCEV010000002">
    <property type="protein sequence ID" value="NYT86002.1"/>
    <property type="molecule type" value="Genomic_DNA"/>
</dbReference>
<dbReference type="RefSeq" id="WP_130039542.1">
    <property type="nucleotide sequence ID" value="NZ_JACCEV010000002.1"/>
</dbReference>
<dbReference type="PROSITE" id="PS51257">
    <property type="entry name" value="PROKAR_LIPOPROTEIN"/>
    <property type="match status" value="1"/>
</dbReference>
<dbReference type="SUPFAM" id="SSF53649">
    <property type="entry name" value="Alkaline phosphatase-like"/>
    <property type="match status" value="1"/>
</dbReference>
<keyword evidence="6" id="KW-1185">Reference proteome</keyword>
<dbReference type="InterPro" id="IPR036439">
    <property type="entry name" value="Dockerin_dom_sf"/>
</dbReference>
<accession>A0A853H121</accession>
<dbReference type="GO" id="GO:0000272">
    <property type="term" value="P:polysaccharide catabolic process"/>
    <property type="evidence" value="ECO:0007669"/>
    <property type="project" value="InterPro"/>
</dbReference>
<dbReference type="PANTHER" id="PTHR42693:SF53">
    <property type="entry name" value="ENDO-4-O-SULFATASE"/>
    <property type="match status" value="1"/>
</dbReference>
<name>A0A853H121_9BURK</name>
<dbReference type="Proteomes" id="UP000554144">
    <property type="component" value="Unassembled WGS sequence"/>
</dbReference>
<dbReference type="InterPro" id="IPR050738">
    <property type="entry name" value="Sulfatase"/>
</dbReference>
<protein>
    <submittedName>
        <fullName evidence="5">Sulfatase-like hydrolase/transferase</fullName>
    </submittedName>
</protein>
<dbReference type="Gene3D" id="3.40.720.10">
    <property type="entry name" value="Alkaline Phosphatase, subunit A"/>
    <property type="match status" value="2"/>
</dbReference>
<dbReference type="InterPro" id="IPR000917">
    <property type="entry name" value="Sulfatase_N"/>
</dbReference>
<evidence type="ECO:0000256" key="2">
    <source>
        <dbReference type="ARBA" id="ARBA00022801"/>
    </source>
</evidence>
<feature type="domain" description="Sulfatase N-terminal" evidence="4">
    <location>
        <begin position="34"/>
        <end position="150"/>
    </location>
</feature>
<comment type="similarity">
    <text evidence="1">Belongs to the sulfatase family.</text>
</comment>